<evidence type="ECO:0000256" key="1">
    <source>
        <dbReference type="SAM" id="MobiDB-lite"/>
    </source>
</evidence>
<dbReference type="AlphaFoldDB" id="A0AAV2G1U0"/>
<accession>A0AAV2G1U0</accession>
<proteinExistence type="predicted"/>
<evidence type="ECO:0000313" key="3">
    <source>
        <dbReference type="Proteomes" id="UP001497516"/>
    </source>
</evidence>
<dbReference type="Proteomes" id="UP001497516">
    <property type="component" value="Chromosome 7"/>
</dbReference>
<evidence type="ECO:0000313" key="2">
    <source>
        <dbReference type="EMBL" id="CAL1403858.1"/>
    </source>
</evidence>
<feature type="region of interest" description="Disordered" evidence="1">
    <location>
        <begin position="39"/>
        <end position="58"/>
    </location>
</feature>
<keyword evidence="3" id="KW-1185">Reference proteome</keyword>
<dbReference type="EMBL" id="OZ034820">
    <property type="protein sequence ID" value="CAL1403858.1"/>
    <property type="molecule type" value="Genomic_DNA"/>
</dbReference>
<protein>
    <submittedName>
        <fullName evidence="2">Uncharacterized protein</fullName>
    </submittedName>
</protein>
<reference evidence="2 3" key="1">
    <citation type="submission" date="2024-04" db="EMBL/GenBank/DDBJ databases">
        <authorList>
            <person name="Fracassetti M."/>
        </authorList>
    </citation>
    <scope>NUCLEOTIDE SEQUENCE [LARGE SCALE GENOMIC DNA]</scope>
</reference>
<sequence length="97" mass="10835">MAVEFSEPLPTQGAPVLFSSLAQPSRSSSLLLWLVATDDPRSKRSTRRPTKDLADPCNAPPLLFSSPLASREWRLATHKATLLQPAKRRDFPIRECH</sequence>
<name>A0AAV2G1U0_9ROSI</name>
<organism evidence="2 3">
    <name type="scientific">Linum trigynum</name>
    <dbReference type="NCBI Taxonomy" id="586398"/>
    <lineage>
        <taxon>Eukaryota</taxon>
        <taxon>Viridiplantae</taxon>
        <taxon>Streptophyta</taxon>
        <taxon>Embryophyta</taxon>
        <taxon>Tracheophyta</taxon>
        <taxon>Spermatophyta</taxon>
        <taxon>Magnoliopsida</taxon>
        <taxon>eudicotyledons</taxon>
        <taxon>Gunneridae</taxon>
        <taxon>Pentapetalae</taxon>
        <taxon>rosids</taxon>
        <taxon>fabids</taxon>
        <taxon>Malpighiales</taxon>
        <taxon>Linaceae</taxon>
        <taxon>Linum</taxon>
    </lineage>
</organism>
<gene>
    <name evidence="2" type="ORF">LTRI10_LOCUS43761</name>
</gene>